<reference evidence="2" key="2">
    <citation type="submission" date="2019-10" db="EMBL/GenBank/DDBJ databases">
        <authorList>
            <consortium name="NCBI Genome Project"/>
        </authorList>
    </citation>
    <scope>NUCLEOTIDE SEQUENCE</scope>
    <source>
        <strain evidence="2">NI907</strain>
    </source>
</reference>
<keyword evidence="1" id="KW-1185">Reference proteome</keyword>
<feature type="non-terminal residue" evidence="2">
    <location>
        <position position="1"/>
    </location>
</feature>
<name>A0A6P8AUG4_PYRGI</name>
<accession>A0A6P8AUG4</accession>
<proteinExistence type="predicted"/>
<gene>
    <name evidence="2" type="ORF">PgNI_08731</name>
</gene>
<reference evidence="2" key="3">
    <citation type="submission" date="2025-08" db="UniProtKB">
        <authorList>
            <consortium name="RefSeq"/>
        </authorList>
    </citation>
    <scope>IDENTIFICATION</scope>
    <source>
        <strain evidence="2">NI907</strain>
    </source>
</reference>
<protein>
    <submittedName>
        <fullName evidence="2">Uncharacterized protein</fullName>
    </submittedName>
</protein>
<evidence type="ECO:0000313" key="2">
    <source>
        <dbReference type="RefSeq" id="XP_030978499.1"/>
    </source>
</evidence>
<evidence type="ECO:0000313" key="1">
    <source>
        <dbReference type="Proteomes" id="UP000515153"/>
    </source>
</evidence>
<reference evidence="1 2" key="1">
    <citation type="journal article" date="2019" name="Mol. Biol. Evol.">
        <title>Blast fungal genomes show frequent chromosomal changes, gene gains and losses, and effector gene turnover.</title>
        <authorList>
            <person name="Gomez Luciano L.B."/>
            <person name="Jason Tsai I."/>
            <person name="Chuma I."/>
            <person name="Tosa Y."/>
            <person name="Chen Y.H."/>
            <person name="Li J.Y."/>
            <person name="Li M.Y."/>
            <person name="Jade Lu M.Y."/>
            <person name="Nakayashiki H."/>
            <person name="Li W.H."/>
        </authorList>
    </citation>
    <scope>NUCLEOTIDE SEQUENCE [LARGE SCALE GENOMIC DNA]</scope>
    <source>
        <strain evidence="1 2">NI907</strain>
    </source>
</reference>
<dbReference type="KEGG" id="pgri:PgNI_08731"/>
<dbReference type="AlphaFoldDB" id="A0A6P8AUG4"/>
<sequence>LLHGQRPTTGTPCPGCRQSRILTGEQARIPNRHAMQFFGPFRALRHELLLTQSRGFVVFEPGNSKRQGSISYFVISSAAGNGSSTEYYVSKNLEILDYYSLRDGSPGVGSPVLSFSQACNI</sequence>
<dbReference type="RefSeq" id="XP_030978499.1">
    <property type="nucleotide sequence ID" value="XM_031128723.1"/>
</dbReference>
<dbReference type="Proteomes" id="UP000515153">
    <property type="component" value="Chromosome V"/>
</dbReference>
<dbReference type="GeneID" id="41963631"/>
<organism evidence="1 2">
    <name type="scientific">Pyricularia grisea</name>
    <name type="common">Crabgrass-specific blast fungus</name>
    <name type="synonym">Magnaporthe grisea</name>
    <dbReference type="NCBI Taxonomy" id="148305"/>
    <lineage>
        <taxon>Eukaryota</taxon>
        <taxon>Fungi</taxon>
        <taxon>Dikarya</taxon>
        <taxon>Ascomycota</taxon>
        <taxon>Pezizomycotina</taxon>
        <taxon>Sordariomycetes</taxon>
        <taxon>Sordariomycetidae</taxon>
        <taxon>Magnaporthales</taxon>
        <taxon>Pyriculariaceae</taxon>
        <taxon>Pyricularia</taxon>
    </lineage>
</organism>